<reference evidence="1 2" key="2">
    <citation type="submission" date="2014-10" db="EMBL/GenBank/DDBJ databases">
        <title>Paracoccus sanguinis sp. nov., isolated from clinical specimens of New York State patients.</title>
        <authorList>
            <person name="Mingle L.A."/>
            <person name="Cole J.A."/>
            <person name="Lapierre P."/>
            <person name="Musser K.A."/>
        </authorList>
    </citation>
    <scope>NUCLEOTIDE SEQUENCE [LARGE SCALE GENOMIC DNA]</scope>
    <source>
        <strain evidence="1 2">5503</strain>
    </source>
</reference>
<dbReference type="InterPro" id="IPR021109">
    <property type="entry name" value="Peptidase_aspartic_dom_sf"/>
</dbReference>
<dbReference type="CDD" id="cd05483">
    <property type="entry name" value="retropepsin_like_bacteria"/>
    <property type="match status" value="1"/>
</dbReference>
<dbReference type="PROSITE" id="PS00141">
    <property type="entry name" value="ASP_PROTEASE"/>
    <property type="match status" value="1"/>
</dbReference>
<dbReference type="Pfam" id="PF13975">
    <property type="entry name" value="gag-asp_proteas"/>
    <property type="match status" value="1"/>
</dbReference>
<dbReference type="Proteomes" id="UP000029858">
    <property type="component" value="Unassembled WGS sequence"/>
</dbReference>
<keyword evidence="1" id="KW-0645">Protease</keyword>
<dbReference type="InterPro" id="IPR034122">
    <property type="entry name" value="Retropepsin-like_bacterial"/>
</dbReference>
<dbReference type="InterPro" id="IPR011969">
    <property type="entry name" value="Clan_AA_Asp_peptidase_C"/>
</dbReference>
<keyword evidence="1" id="KW-0378">Hydrolase</keyword>
<dbReference type="Gene3D" id="2.40.70.10">
    <property type="entry name" value="Acid Proteases"/>
    <property type="match status" value="1"/>
</dbReference>
<protein>
    <submittedName>
        <fullName evidence="1">Aspartyl protease</fullName>
    </submittedName>
</protein>
<dbReference type="AlphaFoldDB" id="A0A099GGY7"/>
<dbReference type="GO" id="GO:0004190">
    <property type="term" value="F:aspartic-type endopeptidase activity"/>
    <property type="evidence" value="ECO:0007669"/>
    <property type="project" value="InterPro"/>
</dbReference>
<dbReference type="InterPro" id="IPR001969">
    <property type="entry name" value="Aspartic_peptidase_AS"/>
</dbReference>
<dbReference type="SUPFAM" id="SSF50630">
    <property type="entry name" value="Acid proteases"/>
    <property type="match status" value="1"/>
</dbReference>
<dbReference type="EMBL" id="JRKQ01000056">
    <property type="protein sequence ID" value="KGJ21966.1"/>
    <property type="molecule type" value="Genomic_DNA"/>
</dbReference>
<name>A0A099GGY7_9RHOB</name>
<proteinExistence type="predicted"/>
<accession>A0A099GGY7</accession>
<evidence type="ECO:0000313" key="1">
    <source>
        <dbReference type="EMBL" id="KGJ21966.1"/>
    </source>
</evidence>
<organism evidence="1 2">
    <name type="scientific">Paracoccus sanguinis</name>
    <dbReference type="NCBI Taxonomy" id="1545044"/>
    <lineage>
        <taxon>Bacteria</taxon>
        <taxon>Pseudomonadati</taxon>
        <taxon>Pseudomonadota</taxon>
        <taxon>Alphaproteobacteria</taxon>
        <taxon>Rhodobacterales</taxon>
        <taxon>Paracoccaceae</taxon>
        <taxon>Paracoccus</taxon>
    </lineage>
</organism>
<reference evidence="1 2" key="1">
    <citation type="submission" date="2014-09" db="EMBL/GenBank/DDBJ databases">
        <authorList>
            <person name="McGinnis J.M."/>
            <person name="Wolfgang W.J."/>
        </authorList>
    </citation>
    <scope>NUCLEOTIDE SEQUENCE [LARGE SCALE GENOMIC DNA]</scope>
    <source>
        <strain evidence="1 2">5503</strain>
    </source>
</reference>
<sequence>MSPDLARFAYLALLLVAVGGFLFVEFRRDAGSTSRGILAWGLIFVGLIAAAGLWDDISRDVMPRQEVLDGGRIEVPLGSDGHFHLTAEINGAPVRFVVDTGASSLALSLRDAGRAGIDADRLAFAGQAQTANGIVPTATVRLESVRIGEIEDHGVTAMVIGGEIDRSLMGMDYLRRFARVGFEGDRLVLER</sequence>
<dbReference type="GO" id="GO:0006508">
    <property type="term" value="P:proteolysis"/>
    <property type="evidence" value="ECO:0007669"/>
    <property type="project" value="UniProtKB-KW"/>
</dbReference>
<evidence type="ECO:0000313" key="2">
    <source>
        <dbReference type="Proteomes" id="UP000029858"/>
    </source>
</evidence>
<gene>
    <name evidence="1" type="ORF">IX56_11020</name>
</gene>
<dbReference type="NCBIfam" id="TIGR02281">
    <property type="entry name" value="clan_AA_DTGA"/>
    <property type="match status" value="1"/>
</dbReference>
<dbReference type="RefSeq" id="WP_036710207.1">
    <property type="nucleotide sequence ID" value="NZ_CP051542.1"/>
</dbReference>
<comment type="caution">
    <text evidence="1">The sequence shown here is derived from an EMBL/GenBank/DDBJ whole genome shotgun (WGS) entry which is preliminary data.</text>
</comment>